<keyword evidence="1" id="KW-0472">Membrane</keyword>
<evidence type="ECO:0000313" key="4">
    <source>
        <dbReference type="EMBL" id="RGY09879.1"/>
    </source>
</evidence>
<dbReference type="Proteomes" id="UP000283426">
    <property type="component" value="Unassembled WGS sequence"/>
</dbReference>
<dbReference type="AlphaFoldDB" id="A0A1Y3ZW81"/>
<proteinExistence type="predicted"/>
<gene>
    <name evidence="3" type="ORF">DWW24_02705</name>
    <name evidence="2" type="ORF">DWW57_09825</name>
    <name evidence="4" type="ORF">DXA53_00870</name>
</gene>
<evidence type="ECO:0000313" key="2">
    <source>
        <dbReference type="EMBL" id="RGU56301.1"/>
    </source>
</evidence>
<dbReference type="EMBL" id="QSCO01000001">
    <property type="protein sequence ID" value="RGY09879.1"/>
    <property type="molecule type" value="Genomic_DNA"/>
</dbReference>
<evidence type="ECO:0000313" key="3">
    <source>
        <dbReference type="EMBL" id="RGV30044.1"/>
    </source>
</evidence>
<evidence type="ECO:0000313" key="6">
    <source>
        <dbReference type="Proteomes" id="UP000284243"/>
    </source>
</evidence>
<dbReference type="Proteomes" id="UP000284434">
    <property type="component" value="Unassembled WGS sequence"/>
</dbReference>
<sequence length="59" mass="6674">MKIIRLLIILTAFLLMISSALSLFSNTDRTPVYINVASMACLMIVVTLLNFKNKNKNEQ</sequence>
<dbReference type="Proteomes" id="UP000284243">
    <property type="component" value="Unassembled WGS sequence"/>
</dbReference>
<reference evidence="5 6" key="1">
    <citation type="submission" date="2018-08" db="EMBL/GenBank/DDBJ databases">
        <title>A genome reference for cultivated species of the human gut microbiota.</title>
        <authorList>
            <person name="Zou Y."/>
            <person name="Xue W."/>
            <person name="Luo G."/>
        </authorList>
    </citation>
    <scope>NUCLEOTIDE SEQUENCE [LARGE SCALE GENOMIC DNA]</scope>
    <source>
        <strain evidence="3 5">AF14-6AC</strain>
        <strain evidence="2 6">AF16-14</strain>
        <strain evidence="4 7">OF03-11</strain>
    </source>
</reference>
<evidence type="ECO:0000256" key="1">
    <source>
        <dbReference type="SAM" id="Phobius"/>
    </source>
</evidence>
<evidence type="ECO:0000313" key="5">
    <source>
        <dbReference type="Proteomes" id="UP000283426"/>
    </source>
</evidence>
<feature type="transmembrane region" description="Helical" evidence="1">
    <location>
        <begin position="32"/>
        <end position="51"/>
    </location>
</feature>
<keyword evidence="1" id="KW-1133">Transmembrane helix</keyword>
<organism evidence="4 7">
    <name type="scientific">Odoribacter splanchnicus</name>
    <dbReference type="NCBI Taxonomy" id="28118"/>
    <lineage>
        <taxon>Bacteria</taxon>
        <taxon>Pseudomonadati</taxon>
        <taxon>Bacteroidota</taxon>
        <taxon>Bacteroidia</taxon>
        <taxon>Bacteroidales</taxon>
        <taxon>Odoribacteraceae</taxon>
        <taxon>Odoribacter</taxon>
    </lineage>
</organism>
<name>A0A1Y3ZW81_9BACT</name>
<keyword evidence="1" id="KW-0812">Transmembrane</keyword>
<dbReference type="EMBL" id="QRYC01000011">
    <property type="protein sequence ID" value="RGU56301.1"/>
    <property type="molecule type" value="Genomic_DNA"/>
</dbReference>
<comment type="caution">
    <text evidence="4">The sequence shown here is derived from an EMBL/GenBank/DDBJ whole genome shotgun (WGS) entry which is preliminary data.</text>
</comment>
<evidence type="ECO:0000313" key="7">
    <source>
        <dbReference type="Proteomes" id="UP000284434"/>
    </source>
</evidence>
<protein>
    <submittedName>
        <fullName evidence="4">Uncharacterized protein</fullName>
    </submittedName>
</protein>
<accession>A0A1Y3ZW81</accession>
<dbReference type="EMBL" id="QRYW01000004">
    <property type="protein sequence ID" value="RGV30044.1"/>
    <property type="molecule type" value="Genomic_DNA"/>
</dbReference>